<evidence type="ECO:0000259" key="1">
    <source>
        <dbReference type="SMART" id="SM00597"/>
    </source>
</evidence>
<name>A0AAV6Y467_9LAMI</name>
<proteinExistence type="predicted"/>
<dbReference type="InterPro" id="IPR006580">
    <property type="entry name" value="Znf_TTF"/>
</dbReference>
<protein>
    <recommendedName>
        <fullName evidence="1">TTF-type domain-containing protein</fullName>
    </recommendedName>
</protein>
<dbReference type="InterPro" id="IPR025398">
    <property type="entry name" value="DUF4371"/>
</dbReference>
<dbReference type="SMART" id="SM00597">
    <property type="entry name" value="ZnF_TTF"/>
    <property type="match status" value="1"/>
</dbReference>
<organism evidence="2 3">
    <name type="scientific">Buddleja alternifolia</name>
    <dbReference type="NCBI Taxonomy" id="168488"/>
    <lineage>
        <taxon>Eukaryota</taxon>
        <taxon>Viridiplantae</taxon>
        <taxon>Streptophyta</taxon>
        <taxon>Embryophyta</taxon>
        <taxon>Tracheophyta</taxon>
        <taxon>Spermatophyta</taxon>
        <taxon>Magnoliopsida</taxon>
        <taxon>eudicotyledons</taxon>
        <taxon>Gunneridae</taxon>
        <taxon>Pentapetalae</taxon>
        <taxon>asterids</taxon>
        <taxon>lamiids</taxon>
        <taxon>Lamiales</taxon>
        <taxon>Scrophulariaceae</taxon>
        <taxon>Buddlejeae</taxon>
        <taxon>Buddleja</taxon>
    </lineage>
</organism>
<comment type="caution">
    <text evidence="2">The sequence shown here is derived from an EMBL/GenBank/DDBJ whole genome shotgun (WGS) entry which is preliminary data.</text>
</comment>
<keyword evidence="3" id="KW-1185">Reference proteome</keyword>
<feature type="domain" description="TTF-type" evidence="1">
    <location>
        <begin position="97"/>
        <end position="197"/>
    </location>
</feature>
<gene>
    <name evidence="2" type="ORF">BUALT_Bualt03G0231800</name>
</gene>
<dbReference type="EMBL" id="WHWC01000003">
    <property type="protein sequence ID" value="KAG8387232.1"/>
    <property type="molecule type" value="Genomic_DNA"/>
</dbReference>
<evidence type="ECO:0000313" key="2">
    <source>
        <dbReference type="EMBL" id="KAG8387232.1"/>
    </source>
</evidence>
<dbReference type="Proteomes" id="UP000826271">
    <property type="component" value="Unassembled WGS sequence"/>
</dbReference>
<reference evidence="2" key="1">
    <citation type="submission" date="2019-10" db="EMBL/GenBank/DDBJ databases">
        <authorList>
            <person name="Zhang R."/>
            <person name="Pan Y."/>
            <person name="Wang J."/>
            <person name="Ma R."/>
            <person name="Yu S."/>
        </authorList>
    </citation>
    <scope>NUCLEOTIDE SEQUENCE</scope>
    <source>
        <strain evidence="2">LA-IB0</strain>
        <tissue evidence="2">Leaf</tissue>
    </source>
</reference>
<dbReference type="AlphaFoldDB" id="A0AAV6Y467"/>
<evidence type="ECO:0000313" key="3">
    <source>
        <dbReference type="Proteomes" id="UP000826271"/>
    </source>
</evidence>
<dbReference type="PANTHER" id="PTHR45749:SF37">
    <property type="entry name" value="OS05G0311600 PROTEIN"/>
    <property type="match status" value="1"/>
</dbReference>
<dbReference type="Pfam" id="PF14291">
    <property type="entry name" value="DUF4371"/>
    <property type="match status" value="1"/>
</dbReference>
<dbReference type="PANTHER" id="PTHR45749">
    <property type="match status" value="1"/>
</dbReference>
<accession>A0AAV6Y467</accession>
<sequence>MYKTNVRLSATGDGICLSHSVGEGHSASTSQFDRPPKVPRVENKEIDISSLERDPGLRRQISEYPIEQRDKVRRAYIMAGPYQPRLGKYPLSGVANHLRSFQESWYEKFSSWLEYSTNKDASFCLPCYVFNNISNNRFGTNAFTETRFRNWKKVNDGNRCAFLKHIGTNPSSPHNQCVRACDDLIAQSQHIDKILHKQSSNMIAENRLRLKTSIDAIRWLTFQACALRGNDERIDSLNRAGRGRGRHQMEPMSMEHYYRINLFIATIDTQWQELNSRFNEKNMELLSLSSTFDPREDFKLLNVEHIGDLATKFYPADFTEQEILHLRIQARHYELDVPRNLEFKQLSTISELCRQMKMTKKDVEVISLPEQDMQQEVASLSRCFFITLLDWYIFRKIPHHKQLMLKQAEERMRGRRTALERLARKYKVPVEICNDEEEYDLSKEGWLNQSEKEMKLLLERPDLQLPDAIHGPKEE</sequence>